<keyword evidence="1" id="KW-0479">Metal-binding</keyword>
<keyword evidence="1" id="KW-0862">Zinc</keyword>
<dbReference type="InterPro" id="IPR036236">
    <property type="entry name" value="Znf_C2H2_sf"/>
</dbReference>
<accession>A0ABP0G345</accession>
<dbReference type="InterPro" id="IPR013087">
    <property type="entry name" value="Znf_C2H2_type"/>
</dbReference>
<evidence type="ECO:0000256" key="1">
    <source>
        <dbReference type="PROSITE-ProRule" id="PRU00042"/>
    </source>
</evidence>
<proteinExistence type="predicted"/>
<sequence>MEFHPSGLPVAIILKEFSDLILQELKSMRQEMNLKFAKIQENMKATCRSKKSETTNNVMPVEELSQLLNVENGDIGICIQEVYSEKASVSRHLMPTKEEPLQDWEISRFDTGDKIAPTIKRIVPRSEIERNVTIKDEGFDFENLTDKKSLVKFHASQLDKCTSSDKRNTNKIMQSPINVENDKNKQSGCSVCGKPFKRKASLKAHLRSRAGEIE</sequence>
<evidence type="ECO:0000313" key="3">
    <source>
        <dbReference type="EMBL" id="CAK8686270.1"/>
    </source>
</evidence>
<dbReference type="EMBL" id="CAWYQH010000102">
    <property type="protein sequence ID" value="CAK8686270.1"/>
    <property type="molecule type" value="Genomic_DNA"/>
</dbReference>
<gene>
    <name evidence="3" type="ORF">CVLEPA_LOCUS18219</name>
</gene>
<name>A0ABP0G345_CLALP</name>
<dbReference type="PROSITE" id="PS50157">
    <property type="entry name" value="ZINC_FINGER_C2H2_2"/>
    <property type="match status" value="1"/>
</dbReference>
<reference evidence="3 4" key="1">
    <citation type="submission" date="2024-02" db="EMBL/GenBank/DDBJ databases">
        <authorList>
            <person name="Daric V."/>
            <person name="Darras S."/>
        </authorList>
    </citation>
    <scope>NUCLEOTIDE SEQUENCE [LARGE SCALE GENOMIC DNA]</scope>
</reference>
<evidence type="ECO:0000259" key="2">
    <source>
        <dbReference type="PROSITE" id="PS50157"/>
    </source>
</evidence>
<keyword evidence="1" id="KW-0863">Zinc-finger</keyword>
<protein>
    <recommendedName>
        <fullName evidence="2">C2H2-type domain-containing protein</fullName>
    </recommendedName>
</protein>
<organism evidence="3 4">
    <name type="scientific">Clavelina lepadiformis</name>
    <name type="common">Light-bulb sea squirt</name>
    <name type="synonym">Ascidia lepadiformis</name>
    <dbReference type="NCBI Taxonomy" id="159417"/>
    <lineage>
        <taxon>Eukaryota</taxon>
        <taxon>Metazoa</taxon>
        <taxon>Chordata</taxon>
        <taxon>Tunicata</taxon>
        <taxon>Ascidiacea</taxon>
        <taxon>Aplousobranchia</taxon>
        <taxon>Clavelinidae</taxon>
        <taxon>Clavelina</taxon>
    </lineage>
</organism>
<feature type="domain" description="C2H2-type" evidence="2">
    <location>
        <begin position="187"/>
        <end position="214"/>
    </location>
</feature>
<dbReference type="SUPFAM" id="SSF57667">
    <property type="entry name" value="beta-beta-alpha zinc fingers"/>
    <property type="match status" value="1"/>
</dbReference>
<dbReference type="Gene3D" id="3.30.160.60">
    <property type="entry name" value="Classic Zinc Finger"/>
    <property type="match status" value="1"/>
</dbReference>
<comment type="caution">
    <text evidence="3">The sequence shown here is derived from an EMBL/GenBank/DDBJ whole genome shotgun (WGS) entry which is preliminary data.</text>
</comment>
<evidence type="ECO:0000313" key="4">
    <source>
        <dbReference type="Proteomes" id="UP001642483"/>
    </source>
</evidence>
<dbReference type="Proteomes" id="UP001642483">
    <property type="component" value="Unassembled WGS sequence"/>
</dbReference>
<dbReference type="Pfam" id="PF12874">
    <property type="entry name" value="zf-met"/>
    <property type="match status" value="1"/>
</dbReference>
<keyword evidence="4" id="KW-1185">Reference proteome</keyword>